<organism evidence="2 3">
    <name type="scientific">Xenoophorus captivus</name>
    <dbReference type="NCBI Taxonomy" id="1517983"/>
    <lineage>
        <taxon>Eukaryota</taxon>
        <taxon>Metazoa</taxon>
        <taxon>Chordata</taxon>
        <taxon>Craniata</taxon>
        <taxon>Vertebrata</taxon>
        <taxon>Euteleostomi</taxon>
        <taxon>Actinopterygii</taxon>
        <taxon>Neopterygii</taxon>
        <taxon>Teleostei</taxon>
        <taxon>Neoteleostei</taxon>
        <taxon>Acanthomorphata</taxon>
        <taxon>Ovalentaria</taxon>
        <taxon>Atherinomorphae</taxon>
        <taxon>Cyprinodontiformes</taxon>
        <taxon>Goodeidae</taxon>
        <taxon>Xenoophorus</taxon>
    </lineage>
</organism>
<feature type="region of interest" description="Disordered" evidence="1">
    <location>
        <begin position="125"/>
        <end position="148"/>
    </location>
</feature>
<reference evidence="2 3" key="1">
    <citation type="submission" date="2021-06" db="EMBL/GenBank/DDBJ databases">
        <authorList>
            <person name="Palmer J.M."/>
        </authorList>
    </citation>
    <scope>NUCLEOTIDE SEQUENCE [LARGE SCALE GENOMIC DNA]</scope>
    <source>
        <strain evidence="2 3">XC_2019</strain>
        <tissue evidence="2">Muscle</tissue>
    </source>
</reference>
<dbReference type="EMBL" id="JAHRIN010076194">
    <property type="protein sequence ID" value="MEQ2217857.1"/>
    <property type="molecule type" value="Genomic_DNA"/>
</dbReference>
<evidence type="ECO:0000256" key="1">
    <source>
        <dbReference type="SAM" id="MobiDB-lite"/>
    </source>
</evidence>
<evidence type="ECO:0000313" key="3">
    <source>
        <dbReference type="Proteomes" id="UP001434883"/>
    </source>
</evidence>
<protein>
    <submittedName>
        <fullName evidence="2">Uncharacterized protein</fullName>
    </submittedName>
</protein>
<gene>
    <name evidence="2" type="ORF">XENOCAPTIV_024520</name>
</gene>
<comment type="caution">
    <text evidence="2">The sequence shown here is derived from an EMBL/GenBank/DDBJ whole genome shotgun (WGS) entry which is preliminary data.</text>
</comment>
<dbReference type="Proteomes" id="UP001434883">
    <property type="component" value="Unassembled WGS sequence"/>
</dbReference>
<name>A0ABV0SD73_9TELE</name>
<accession>A0ABV0SD73</accession>
<feature type="compositionally biased region" description="Polar residues" evidence="1">
    <location>
        <begin position="47"/>
        <end position="57"/>
    </location>
</feature>
<proteinExistence type="predicted"/>
<evidence type="ECO:0000313" key="2">
    <source>
        <dbReference type="EMBL" id="MEQ2217857.1"/>
    </source>
</evidence>
<feature type="region of interest" description="Disordered" evidence="1">
    <location>
        <begin position="47"/>
        <end position="66"/>
    </location>
</feature>
<sequence length="148" mass="16300">MVQSGSRVKPDMCHASCLWCIFIRRTGAFQEEHSLIPALLLQYQTGDKPSDRQNISSPGKPRSRGDSSFHQVISIILHCNGFNSAALAHVFLLSFQAKQMTSPLPFDLFNNTTCRSCGPVPQRQGGWLHKPTGLRAADGSGQNMEEEA</sequence>
<keyword evidence="3" id="KW-1185">Reference proteome</keyword>